<sequence>MYGFPSTWSLRKIVHIHKSRRKYLVTNYHTIMVGSVFAKLFGKLVESKLSTWTESHRKRARFQAGFRPTYNTIDHILALRVLWEKSKGNGKALFCAFIDFKKAFDTVCGGASSAFGKRFLVEGSSAKRLRRKQERASSAQTPAQELSLKTYEVWDGGASSKESDIVVRLRLRRSAFGASAFDVRFLLWRKVRYSPSAEHLRWRHAPSAEVRTYGESAFDGRRNDTDEGEMQ</sequence>
<comment type="caution">
    <text evidence="1">The sequence shown here is derived from an EMBL/GenBank/DDBJ whole genome shotgun (WGS) entry which is preliminary data.</text>
</comment>
<dbReference type="Proteomes" id="UP000077202">
    <property type="component" value="Unassembled WGS sequence"/>
</dbReference>
<reference evidence="1" key="1">
    <citation type="submission" date="2016-03" db="EMBL/GenBank/DDBJ databases">
        <title>Mechanisms controlling the formation of the plant cell surface in tip-growing cells are functionally conserved among land plants.</title>
        <authorList>
            <person name="Honkanen S."/>
            <person name="Jones V.A."/>
            <person name="Morieri G."/>
            <person name="Champion C."/>
            <person name="Hetherington A.J."/>
            <person name="Kelly S."/>
            <person name="Saint-Marcoux D."/>
            <person name="Proust H."/>
            <person name="Prescott H."/>
            <person name="Dolan L."/>
        </authorList>
    </citation>
    <scope>NUCLEOTIDE SEQUENCE [LARGE SCALE GENOMIC DNA]</scope>
    <source>
        <tissue evidence="1">Whole gametophyte</tissue>
    </source>
</reference>
<keyword evidence="2" id="KW-1185">Reference proteome</keyword>
<gene>
    <name evidence="1" type="ORF">AXG93_960s1030</name>
</gene>
<proteinExistence type="predicted"/>
<organism evidence="1 2">
    <name type="scientific">Marchantia polymorpha subsp. ruderalis</name>
    <dbReference type="NCBI Taxonomy" id="1480154"/>
    <lineage>
        <taxon>Eukaryota</taxon>
        <taxon>Viridiplantae</taxon>
        <taxon>Streptophyta</taxon>
        <taxon>Embryophyta</taxon>
        <taxon>Marchantiophyta</taxon>
        <taxon>Marchantiopsida</taxon>
        <taxon>Marchantiidae</taxon>
        <taxon>Marchantiales</taxon>
        <taxon>Marchantiaceae</taxon>
        <taxon>Marchantia</taxon>
    </lineage>
</organism>
<evidence type="ECO:0008006" key="3">
    <source>
        <dbReference type="Google" id="ProtNLM"/>
    </source>
</evidence>
<protein>
    <recommendedName>
        <fullName evidence="3">Reverse transcriptase domain-containing protein</fullName>
    </recommendedName>
</protein>
<evidence type="ECO:0000313" key="2">
    <source>
        <dbReference type="Proteomes" id="UP000077202"/>
    </source>
</evidence>
<dbReference type="AlphaFoldDB" id="A0A176VF72"/>
<accession>A0A176VF72</accession>
<name>A0A176VF72_MARPO</name>
<evidence type="ECO:0000313" key="1">
    <source>
        <dbReference type="EMBL" id="OAE19549.1"/>
    </source>
</evidence>
<dbReference type="EMBL" id="LVLJ01003829">
    <property type="protein sequence ID" value="OAE19549.1"/>
    <property type="molecule type" value="Genomic_DNA"/>
</dbReference>